<dbReference type="EMBL" id="KX771234">
    <property type="protein sequence ID" value="AQM73635.1"/>
    <property type="molecule type" value="Genomic_DNA"/>
</dbReference>
<keyword evidence="14" id="KW-1160">Virus entry into host cell</keyword>
<dbReference type="InterPro" id="IPR011222">
    <property type="entry name" value="dsDNA_vir_gr_I_capsid"/>
</dbReference>
<evidence type="ECO:0000313" key="15">
    <source>
        <dbReference type="EMBL" id="AQM73635.1"/>
    </source>
</evidence>
<evidence type="ECO:0000256" key="2">
    <source>
        <dbReference type="ARBA" id="ARBA00004328"/>
    </source>
</evidence>
<sequence>MPCHRKGNGPIQKLPRVIKKGGVEVMETVPLSEDTIYKVEAILLPNFASGSNTAVYQSRGAPYTFTDTTLDAGSSLCYTLAVVNLPEIPEALCDDTLLVWEAFRVETELIFTPQVGSAGYIKAQGTPAGVEGSQMYFWACGGSPLDVIGINPDPERMNVAAGLEGPSKENQPSVAGIKATRKQVTAANFPIEIWSADPTRNENCRYFGRIVGGSVTPPVVSFGNQSTTPLVDENGVGILCLFGAIYLTSADMLGMVGYAGNPTLSDAYSQQRSVQAAFGRFFRVHFRQRRVKHPYTVDMMFRQFLQPQKPQVQGTQPNAVQEVVMEQMQPSILPTTLEGAIGYSPSTKFILQNGELIYPSSTVAAGAANLFGPPVQKQTSKEPSKGEL</sequence>
<evidence type="ECO:0000256" key="11">
    <source>
        <dbReference type="ARBA" id="ARBA00022890"/>
    </source>
</evidence>
<keyword evidence="9" id="KW-1145">T=7 icosahedral capsid protein</keyword>
<reference evidence="15" key="1">
    <citation type="journal article" date="2016" name="J. Am. Acad. Dermatol.">
        <title>Human polyomavirus 6 and 7 are associated with pruritic and dyskeratotic dermatoses.</title>
        <authorList>
            <person name="Nguyen K.D."/>
            <person name="Lee E.E."/>
            <person name="Yue Y."/>
            <person name="Stork J."/>
            <person name="Pock L."/>
            <person name="North J.P."/>
            <person name="Vandergriff T."/>
            <person name="Cockerell C."/>
            <person name="Hosler G.A."/>
            <person name="Pastrana D.V."/>
            <person name="Buck C.B."/>
            <person name="Wang R.C."/>
        </authorList>
    </citation>
    <scope>NUCLEOTIDE SEQUENCE</scope>
    <source>
        <strain evidence="15">UTSW6.1</strain>
    </source>
</reference>
<keyword evidence="12" id="KW-0426">Late protein</keyword>
<dbReference type="OrthoDB" id="12524at10239"/>
<keyword evidence="6" id="KW-0945">Host-virus interaction</keyword>
<dbReference type="Gene3D" id="2.60.175.10">
    <property type="entry name" value="Capsid protein VP1,Polyomavirus"/>
    <property type="match status" value="1"/>
</dbReference>
<evidence type="ECO:0000256" key="4">
    <source>
        <dbReference type="ARBA" id="ARBA00022561"/>
    </source>
</evidence>
<evidence type="ECO:0000256" key="13">
    <source>
        <dbReference type="ARBA" id="ARBA00023157"/>
    </source>
</evidence>
<accession>A0A1Q1PP88</accession>
<evidence type="ECO:0000256" key="8">
    <source>
        <dbReference type="ARBA" id="ARBA00022804"/>
    </source>
</evidence>
<dbReference type="Pfam" id="PF00718">
    <property type="entry name" value="Polyoma_coat"/>
    <property type="match status" value="1"/>
</dbReference>
<dbReference type="GO" id="GO:0019062">
    <property type="term" value="P:virion attachment to host cell"/>
    <property type="evidence" value="ECO:0007669"/>
    <property type="project" value="UniProtKB-KW"/>
</dbReference>
<dbReference type="SUPFAM" id="SSF88648">
    <property type="entry name" value="Group I dsDNA viruses"/>
    <property type="match status" value="1"/>
</dbReference>
<dbReference type="InterPro" id="IPR036931">
    <property type="entry name" value="Polyomavir_VP1_sf"/>
</dbReference>
<keyword evidence="4" id="KW-0167">Capsid protein</keyword>
<evidence type="ECO:0000256" key="7">
    <source>
        <dbReference type="ARBA" id="ARBA00022595"/>
    </source>
</evidence>
<keyword evidence="11" id="KW-1164">Virus endocytosis by host</keyword>
<evidence type="ECO:0000256" key="6">
    <source>
        <dbReference type="ARBA" id="ARBA00022581"/>
    </source>
</evidence>
<protein>
    <submittedName>
        <fullName evidence="15">VP1</fullName>
    </submittedName>
</protein>
<evidence type="ECO:0000256" key="1">
    <source>
        <dbReference type="ARBA" id="ARBA00004147"/>
    </source>
</evidence>
<dbReference type="InterPro" id="IPR000662">
    <property type="entry name" value="Capsid_VP1_Polyomavir"/>
</dbReference>
<keyword evidence="7" id="KW-1162">Viral penetration into host cytoplasm</keyword>
<evidence type="ECO:0000256" key="3">
    <source>
        <dbReference type="ARBA" id="ARBA00006893"/>
    </source>
</evidence>
<evidence type="ECO:0000256" key="12">
    <source>
        <dbReference type="ARBA" id="ARBA00022921"/>
    </source>
</evidence>
<gene>
    <name evidence="15" type="primary">HPyV6_gp3</name>
</gene>
<evidence type="ECO:0000256" key="9">
    <source>
        <dbReference type="ARBA" id="ARBA00022828"/>
    </source>
</evidence>
<dbReference type="GO" id="GO:0075509">
    <property type="term" value="P:endocytosis involved in viral entry into host cell"/>
    <property type="evidence" value="ECO:0007669"/>
    <property type="project" value="UniProtKB-KW"/>
</dbReference>
<keyword evidence="10" id="KW-0946">Virion</keyword>
<comment type="similarity">
    <text evidence="3">Belongs to the polyomaviruses coat protein VP1 family.</text>
</comment>
<keyword evidence="5" id="KW-1048">Host nucleus</keyword>
<organism evidence="15">
    <name type="scientific">Human polyomavirus 6</name>
    <dbReference type="NCBI Taxonomy" id="746830"/>
    <lineage>
        <taxon>Viruses</taxon>
        <taxon>Monodnaviria</taxon>
        <taxon>Shotokuvirae</taxon>
        <taxon>Cossaviricota</taxon>
        <taxon>Papovaviricetes</taxon>
        <taxon>Sepolyvirales</taxon>
        <taxon>Polyomaviridae</taxon>
        <taxon>Deltapolyomavirus</taxon>
        <taxon>Deltapolyomavirus sextihominis</taxon>
    </lineage>
</organism>
<comment type="subcellular location">
    <subcellularLocation>
        <location evidence="1">Host nucleus</location>
    </subcellularLocation>
    <subcellularLocation>
        <location evidence="2">Virion</location>
    </subcellularLocation>
</comment>
<evidence type="ECO:0000256" key="10">
    <source>
        <dbReference type="ARBA" id="ARBA00022844"/>
    </source>
</evidence>
<dbReference type="GO" id="GO:0005198">
    <property type="term" value="F:structural molecule activity"/>
    <property type="evidence" value="ECO:0007669"/>
    <property type="project" value="InterPro"/>
</dbReference>
<evidence type="ECO:0000256" key="14">
    <source>
        <dbReference type="ARBA" id="ARBA00023296"/>
    </source>
</evidence>
<keyword evidence="13" id="KW-1015">Disulfide bond</keyword>
<dbReference type="GO" id="GO:0039620">
    <property type="term" value="C:T=7 icosahedral viral capsid"/>
    <property type="evidence" value="ECO:0007669"/>
    <property type="project" value="UniProtKB-KW"/>
</dbReference>
<evidence type="ECO:0000256" key="5">
    <source>
        <dbReference type="ARBA" id="ARBA00022562"/>
    </source>
</evidence>
<dbReference type="GO" id="GO:0042025">
    <property type="term" value="C:host cell nucleus"/>
    <property type="evidence" value="ECO:0007669"/>
    <property type="project" value="UniProtKB-SubCell"/>
</dbReference>
<proteinExistence type="inferred from homology"/>
<keyword evidence="8" id="KW-1161">Viral attachment to host cell</keyword>
<name>A0A1Q1PP88_9POLY</name>